<dbReference type="AlphaFoldDB" id="A0AAV6GQH1"/>
<dbReference type="Pfam" id="PF15828">
    <property type="entry name" value="RDD1"/>
    <property type="match status" value="1"/>
</dbReference>
<dbReference type="PANTHER" id="PTHR14680">
    <property type="entry name" value="SI:DKEY-126G1.9-RELATED"/>
    <property type="match status" value="1"/>
</dbReference>
<proteinExistence type="predicted"/>
<reference evidence="2" key="1">
    <citation type="submission" date="2020-10" db="EMBL/GenBank/DDBJ databases">
        <title>Chromosome-scale genome assembly of the Allis shad, Alosa alosa.</title>
        <authorList>
            <person name="Margot Z."/>
            <person name="Christophe K."/>
            <person name="Cabau C."/>
            <person name="Louis A."/>
            <person name="Berthelot C."/>
            <person name="Parey E."/>
            <person name="Roest Crollius H."/>
            <person name="Montfort J."/>
            <person name="Robinson-Rechavi M."/>
            <person name="Bucao C."/>
            <person name="Bouchez O."/>
            <person name="Gislard M."/>
            <person name="Lluch J."/>
            <person name="Milhes M."/>
            <person name="Lampietro C."/>
            <person name="Lopez Roques C."/>
            <person name="Donnadieu C."/>
            <person name="Braasch I."/>
            <person name="Desvignes T."/>
            <person name="Postlethwait J."/>
            <person name="Bobe J."/>
            <person name="Guiguen Y."/>
        </authorList>
    </citation>
    <scope>NUCLEOTIDE SEQUENCE</scope>
    <source>
        <strain evidence="2">M-15738</strain>
        <tissue evidence="2">Blood</tissue>
    </source>
</reference>
<organism evidence="2 3">
    <name type="scientific">Alosa alosa</name>
    <name type="common">allis shad</name>
    <dbReference type="NCBI Taxonomy" id="278164"/>
    <lineage>
        <taxon>Eukaryota</taxon>
        <taxon>Metazoa</taxon>
        <taxon>Chordata</taxon>
        <taxon>Craniata</taxon>
        <taxon>Vertebrata</taxon>
        <taxon>Euteleostomi</taxon>
        <taxon>Actinopterygii</taxon>
        <taxon>Neopterygii</taxon>
        <taxon>Teleostei</taxon>
        <taxon>Clupei</taxon>
        <taxon>Clupeiformes</taxon>
        <taxon>Clupeoidei</taxon>
        <taxon>Clupeidae</taxon>
        <taxon>Alosa</taxon>
    </lineage>
</organism>
<accession>A0AAV6GQH1</accession>
<keyword evidence="3" id="KW-1185">Reference proteome</keyword>
<evidence type="ECO:0000313" key="3">
    <source>
        <dbReference type="Proteomes" id="UP000823561"/>
    </source>
</evidence>
<feature type="compositionally biased region" description="Polar residues" evidence="1">
    <location>
        <begin position="19"/>
        <end position="29"/>
    </location>
</feature>
<dbReference type="PANTHER" id="PTHR14680:SF1">
    <property type="entry name" value="REQUIRED FOR DRUG-INDUCED DEATH PROTEIN 1"/>
    <property type="match status" value="1"/>
</dbReference>
<evidence type="ECO:0000313" key="2">
    <source>
        <dbReference type="EMBL" id="KAG5277418.1"/>
    </source>
</evidence>
<dbReference type="EMBL" id="JADWDJ010000008">
    <property type="protein sequence ID" value="KAG5277418.1"/>
    <property type="molecule type" value="Genomic_DNA"/>
</dbReference>
<dbReference type="InterPro" id="IPR031667">
    <property type="entry name" value="RDD1"/>
</dbReference>
<gene>
    <name evidence="2" type="ORF">AALO_G00117340</name>
</gene>
<comment type="caution">
    <text evidence="2">The sequence shown here is derived from an EMBL/GenBank/DDBJ whole genome shotgun (WGS) entry which is preliminary data.</text>
</comment>
<feature type="compositionally biased region" description="Basic and acidic residues" evidence="1">
    <location>
        <begin position="41"/>
        <end position="52"/>
    </location>
</feature>
<name>A0AAV6GQH1_9TELE</name>
<evidence type="ECO:0000256" key="1">
    <source>
        <dbReference type="SAM" id="MobiDB-lite"/>
    </source>
</evidence>
<feature type="region of interest" description="Disordered" evidence="1">
    <location>
        <begin position="19"/>
        <end position="52"/>
    </location>
</feature>
<protein>
    <submittedName>
        <fullName evidence="2">Uncharacterized protein</fullName>
    </submittedName>
</protein>
<dbReference type="Proteomes" id="UP000823561">
    <property type="component" value="Chromosome 8"/>
</dbReference>
<sequence>MKPKSLYIDIPRLFGNGEASSTFRESQGPSYCRQVDENPDLEERHESERRGKAEKCSREVHFAILAEKYQPLSEDDEISQRRKEERKIKKKQKIKKYRKNVRKALSYSWKCLLFSLQNFSVGLSTPVSAAVHVVPEFH</sequence>